<dbReference type="Proteomes" id="UP001062846">
    <property type="component" value="Chromosome 13"/>
</dbReference>
<protein>
    <submittedName>
        <fullName evidence="1">Uncharacterized protein</fullName>
    </submittedName>
</protein>
<reference evidence="1" key="1">
    <citation type="submission" date="2022-02" db="EMBL/GenBank/DDBJ databases">
        <title>Plant Genome Project.</title>
        <authorList>
            <person name="Zhang R.-G."/>
        </authorList>
    </citation>
    <scope>NUCLEOTIDE SEQUENCE</scope>
    <source>
        <strain evidence="1">AT1</strain>
    </source>
</reference>
<keyword evidence="2" id="KW-1185">Reference proteome</keyword>
<dbReference type="EMBL" id="CM046400">
    <property type="protein sequence ID" value="KAI8526023.1"/>
    <property type="molecule type" value="Genomic_DNA"/>
</dbReference>
<proteinExistence type="predicted"/>
<comment type="caution">
    <text evidence="1">The sequence shown here is derived from an EMBL/GenBank/DDBJ whole genome shotgun (WGS) entry which is preliminary data.</text>
</comment>
<name>A0ACC0LB70_RHOML</name>
<sequence>MFSTSIRIVLKRAGSEVLICSMPGGLNARWFKDKAVAVQGKIFFAFGGTDDENAPNPWADVFYFIGT</sequence>
<evidence type="ECO:0000313" key="2">
    <source>
        <dbReference type="Proteomes" id="UP001062846"/>
    </source>
</evidence>
<evidence type="ECO:0000313" key="1">
    <source>
        <dbReference type="EMBL" id="KAI8526023.1"/>
    </source>
</evidence>
<gene>
    <name evidence="1" type="ORF">RHMOL_Rhmol13G0276300</name>
</gene>
<organism evidence="1 2">
    <name type="scientific">Rhododendron molle</name>
    <name type="common">Chinese azalea</name>
    <name type="synonym">Azalea mollis</name>
    <dbReference type="NCBI Taxonomy" id="49168"/>
    <lineage>
        <taxon>Eukaryota</taxon>
        <taxon>Viridiplantae</taxon>
        <taxon>Streptophyta</taxon>
        <taxon>Embryophyta</taxon>
        <taxon>Tracheophyta</taxon>
        <taxon>Spermatophyta</taxon>
        <taxon>Magnoliopsida</taxon>
        <taxon>eudicotyledons</taxon>
        <taxon>Gunneridae</taxon>
        <taxon>Pentapetalae</taxon>
        <taxon>asterids</taxon>
        <taxon>Ericales</taxon>
        <taxon>Ericaceae</taxon>
        <taxon>Ericoideae</taxon>
        <taxon>Rhodoreae</taxon>
        <taxon>Rhododendron</taxon>
    </lineage>
</organism>
<accession>A0ACC0LB70</accession>